<feature type="compositionally biased region" description="Low complexity" evidence="1">
    <location>
        <begin position="9"/>
        <end position="21"/>
    </location>
</feature>
<dbReference type="GeneID" id="33554728"/>
<comment type="caution">
    <text evidence="2">The sequence shown here is derived from an EMBL/GenBank/DDBJ whole genome shotgun (WGS) entry which is preliminary data.</text>
</comment>
<reference evidence="2 3" key="1">
    <citation type="submission" date="2017-03" db="EMBL/GenBank/DDBJ databases">
        <title>Widespread Adenine N6-methylation of Active Genes in Fungi.</title>
        <authorList>
            <consortium name="DOE Joint Genome Institute"/>
            <person name="Mondo S.J."/>
            <person name="Dannebaum R.O."/>
            <person name="Kuo R.C."/>
            <person name="Louie K.B."/>
            <person name="Bewick A.J."/>
            <person name="Labutti K."/>
            <person name="Haridas S."/>
            <person name="Kuo A."/>
            <person name="Salamov A."/>
            <person name="Ahrendt S.R."/>
            <person name="Lau R."/>
            <person name="Bowen B.P."/>
            <person name="Lipzen A."/>
            <person name="Sullivan W."/>
            <person name="Andreopoulos W.B."/>
            <person name="Clum A."/>
            <person name="Lindquist E."/>
            <person name="Daum C."/>
            <person name="Northen T.R."/>
            <person name="Ramamoorthy G."/>
            <person name="Schmitz R.J."/>
            <person name="Gryganskyi A."/>
            <person name="Culley D."/>
            <person name="Magnuson J."/>
            <person name="James T.Y."/>
            <person name="O'Malley M.A."/>
            <person name="Stajich J.E."/>
            <person name="Spatafora J.W."/>
            <person name="Visel A."/>
            <person name="Grigoriev I.V."/>
        </authorList>
    </citation>
    <scope>NUCLEOTIDE SEQUENCE [LARGE SCALE GENOMIC DNA]</scope>
    <source>
        <strain evidence="2 3">NRRL Y-17943</strain>
    </source>
</reference>
<dbReference type="RefSeq" id="XP_021870403.1">
    <property type="nucleotide sequence ID" value="XM_022012920.1"/>
</dbReference>
<feature type="compositionally biased region" description="Basic residues" evidence="1">
    <location>
        <begin position="22"/>
        <end position="42"/>
    </location>
</feature>
<dbReference type="EMBL" id="NBSH01000008">
    <property type="protein sequence ID" value="ORX36302.1"/>
    <property type="molecule type" value="Genomic_DNA"/>
</dbReference>
<protein>
    <submittedName>
        <fullName evidence="2">Uncharacterized protein</fullName>
    </submittedName>
</protein>
<evidence type="ECO:0000256" key="1">
    <source>
        <dbReference type="SAM" id="MobiDB-lite"/>
    </source>
</evidence>
<feature type="compositionally biased region" description="Low complexity" evidence="1">
    <location>
        <begin position="43"/>
        <end position="54"/>
    </location>
</feature>
<dbReference type="InParanoid" id="A0A1Y1UE54"/>
<dbReference type="Proteomes" id="UP000193218">
    <property type="component" value="Unassembled WGS sequence"/>
</dbReference>
<sequence>MLSSFLFSTSTSTTTPVEHPHTHTPTHPHTHTPTHPHTHRPTHAQTHPHTTAPPLRCTSFQSPNKMSAPGPASEPDMSLEKVREVLQGMSLDRDLDQTTKDFFKLMIIHFGRPFWQQHGDLMLAKAIGRYCQYMVKFPSLPQSKLIICAIASSRLVLSKTHRRYPS</sequence>
<accession>A0A1Y1UE54</accession>
<organism evidence="2 3">
    <name type="scientific">Kockovaella imperatae</name>
    <dbReference type="NCBI Taxonomy" id="4999"/>
    <lineage>
        <taxon>Eukaryota</taxon>
        <taxon>Fungi</taxon>
        <taxon>Dikarya</taxon>
        <taxon>Basidiomycota</taxon>
        <taxon>Agaricomycotina</taxon>
        <taxon>Tremellomycetes</taxon>
        <taxon>Tremellales</taxon>
        <taxon>Cuniculitremaceae</taxon>
        <taxon>Kockovaella</taxon>
    </lineage>
</organism>
<name>A0A1Y1UE54_9TREE</name>
<dbReference type="AlphaFoldDB" id="A0A1Y1UE54"/>
<gene>
    <name evidence="2" type="ORF">BD324DRAFT_487185</name>
</gene>
<evidence type="ECO:0000313" key="2">
    <source>
        <dbReference type="EMBL" id="ORX36302.1"/>
    </source>
</evidence>
<keyword evidence="3" id="KW-1185">Reference proteome</keyword>
<proteinExistence type="predicted"/>
<evidence type="ECO:0000313" key="3">
    <source>
        <dbReference type="Proteomes" id="UP000193218"/>
    </source>
</evidence>
<feature type="region of interest" description="Disordered" evidence="1">
    <location>
        <begin position="1"/>
        <end position="77"/>
    </location>
</feature>